<name>A0A097IJ38_9CORY</name>
<dbReference type="EMBL" id="CP006764">
    <property type="protein sequence ID" value="AIT62157.1"/>
    <property type="molecule type" value="Genomic_DNA"/>
</dbReference>
<dbReference type="KEGG" id="cdo:CDOO_01465"/>
<proteinExistence type="predicted"/>
<evidence type="ECO:0000313" key="1">
    <source>
        <dbReference type="EMBL" id="AIT62157.1"/>
    </source>
</evidence>
<gene>
    <name evidence="1" type="ORF">CDOO_01465</name>
</gene>
<dbReference type="Proteomes" id="UP000029914">
    <property type="component" value="Chromosome"/>
</dbReference>
<dbReference type="AlphaFoldDB" id="A0A097IJ38"/>
<dbReference type="STRING" id="558173.CDOO_01465"/>
<keyword evidence="2" id="KW-1185">Reference proteome</keyword>
<evidence type="ECO:0000313" key="2">
    <source>
        <dbReference type="Proteomes" id="UP000029914"/>
    </source>
</evidence>
<sequence length="65" mass="7107">MFLTVTDGKLLATSAPGNHWGQVVDSRSRAIDPRVVSWEHIVHSTEDVRDEHGNSTGYQWGSGTG</sequence>
<protein>
    <submittedName>
        <fullName evidence="1">Uncharacterized protein</fullName>
    </submittedName>
</protein>
<organism evidence="1 2">
    <name type="scientific">Corynebacterium doosanense CAU 212 = DSM 45436</name>
    <dbReference type="NCBI Taxonomy" id="558173"/>
    <lineage>
        <taxon>Bacteria</taxon>
        <taxon>Bacillati</taxon>
        <taxon>Actinomycetota</taxon>
        <taxon>Actinomycetes</taxon>
        <taxon>Mycobacteriales</taxon>
        <taxon>Corynebacteriaceae</taxon>
        <taxon>Corynebacterium</taxon>
    </lineage>
</organism>
<reference evidence="1 2" key="1">
    <citation type="submission" date="2013-09" db="EMBL/GenBank/DDBJ databases">
        <title>Complete genome sequence of Corynebacterium doosanense CAU 212(T) (=DSM 45436(T)), isolated from activated sludge.</title>
        <authorList>
            <person name="Schaffert L."/>
            <person name="Albersmeier A."/>
            <person name="Kalinowski J."/>
            <person name="Ruckert C."/>
        </authorList>
    </citation>
    <scope>NUCLEOTIDE SEQUENCE [LARGE SCALE GENOMIC DNA]</scope>
    <source>
        <strain evidence="1 2">CAU 212</strain>
    </source>
</reference>
<accession>A0A097IJ38</accession>
<dbReference type="HOGENOM" id="CLU_2842331_0_0_11"/>